<accession>A0AAD5SCZ2</accession>
<dbReference type="GO" id="GO:0005634">
    <property type="term" value="C:nucleus"/>
    <property type="evidence" value="ECO:0007669"/>
    <property type="project" value="TreeGrafter"/>
</dbReference>
<dbReference type="PANTHER" id="PTHR21641:SF0">
    <property type="entry name" value="RNA-BINDING PROTEIN EIF1AD-RELATED"/>
    <property type="match status" value="1"/>
</dbReference>
<dbReference type="SUPFAM" id="SSF50249">
    <property type="entry name" value="Nucleic acid-binding proteins"/>
    <property type="match status" value="1"/>
</dbReference>
<dbReference type="PANTHER" id="PTHR21641">
    <property type="entry name" value="TRANSLATION INITIATION FACTOR-RELATED"/>
    <property type="match status" value="1"/>
</dbReference>
<dbReference type="InterPro" id="IPR039294">
    <property type="entry name" value="EIF1AD"/>
</dbReference>
<evidence type="ECO:0000259" key="4">
    <source>
        <dbReference type="Pfam" id="PF01176"/>
    </source>
</evidence>
<proteinExistence type="inferred from homology"/>
<feature type="domain" description="S1-like" evidence="4">
    <location>
        <begin position="21"/>
        <end position="87"/>
    </location>
</feature>
<gene>
    <name evidence="5" type="primary">EIF1AD</name>
    <name evidence="5" type="ORF">HK097_005924</name>
</gene>
<dbReference type="Gene3D" id="2.40.50.140">
    <property type="entry name" value="Nucleic acid-binding proteins"/>
    <property type="match status" value="1"/>
</dbReference>
<name>A0AAD5SCZ2_9FUNG</name>
<feature type="region of interest" description="Disordered" evidence="3">
    <location>
        <begin position="100"/>
        <end position="153"/>
    </location>
</feature>
<protein>
    <submittedName>
        <fullName evidence="5">RNA-binding protein eif1ad</fullName>
    </submittedName>
</protein>
<sequence>MGRKQTARQVLTELPLPTDAQLVGKVLETRGGGVYDVVYYDKLGNEQKTLISLPTKFRKLIWVKRGSYIIFELLDAKTKIEGEIVHVLFPEHIKNLRNQGLWPSHFDTSSDEDPSSTKPDEAEQSGSEHSTDDDDLLMANPNHQAFTDDEEDD</sequence>
<comment type="similarity">
    <text evidence="1">Belongs to the EIF1AD family.</text>
</comment>
<organism evidence="5 6">
    <name type="scientific">Rhizophlyctis rosea</name>
    <dbReference type="NCBI Taxonomy" id="64517"/>
    <lineage>
        <taxon>Eukaryota</taxon>
        <taxon>Fungi</taxon>
        <taxon>Fungi incertae sedis</taxon>
        <taxon>Chytridiomycota</taxon>
        <taxon>Chytridiomycota incertae sedis</taxon>
        <taxon>Chytridiomycetes</taxon>
        <taxon>Rhizophlyctidales</taxon>
        <taxon>Rhizophlyctidaceae</taxon>
        <taxon>Rhizophlyctis</taxon>
    </lineage>
</organism>
<keyword evidence="2" id="KW-0694">RNA-binding</keyword>
<dbReference type="SMART" id="SM00652">
    <property type="entry name" value="eIF1a"/>
    <property type="match status" value="1"/>
</dbReference>
<dbReference type="Proteomes" id="UP001212841">
    <property type="component" value="Unassembled WGS sequence"/>
</dbReference>
<dbReference type="AlphaFoldDB" id="A0AAD5SCZ2"/>
<evidence type="ECO:0000256" key="2">
    <source>
        <dbReference type="ARBA" id="ARBA00022884"/>
    </source>
</evidence>
<evidence type="ECO:0000256" key="1">
    <source>
        <dbReference type="ARBA" id="ARBA00007340"/>
    </source>
</evidence>
<evidence type="ECO:0000313" key="5">
    <source>
        <dbReference type="EMBL" id="KAJ3052647.1"/>
    </source>
</evidence>
<keyword evidence="6" id="KW-1185">Reference proteome</keyword>
<comment type="caution">
    <text evidence="5">The sequence shown here is derived from an EMBL/GenBank/DDBJ whole genome shotgun (WGS) entry which is preliminary data.</text>
</comment>
<dbReference type="InterPro" id="IPR001253">
    <property type="entry name" value="TIF_eIF-1A"/>
</dbReference>
<dbReference type="InterPro" id="IPR006196">
    <property type="entry name" value="RNA-binding_domain_S1_IF1"/>
</dbReference>
<dbReference type="EMBL" id="JADGJD010000278">
    <property type="protein sequence ID" value="KAJ3052647.1"/>
    <property type="molecule type" value="Genomic_DNA"/>
</dbReference>
<evidence type="ECO:0000256" key="3">
    <source>
        <dbReference type="SAM" id="MobiDB-lite"/>
    </source>
</evidence>
<dbReference type="GO" id="GO:0003723">
    <property type="term" value="F:RNA binding"/>
    <property type="evidence" value="ECO:0007669"/>
    <property type="project" value="UniProtKB-KW"/>
</dbReference>
<dbReference type="Pfam" id="PF01176">
    <property type="entry name" value="eIF-1a"/>
    <property type="match status" value="1"/>
</dbReference>
<reference evidence="5" key="1">
    <citation type="submission" date="2020-05" db="EMBL/GenBank/DDBJ databases">
        <title>Phylogenomic resolution of chytrid fungi.</title>
        <authorList>
            <person name="Stajich J.E."/>
            <person name="Amses K."/>
            <person name="Simmons R."/>
            <person name="Seto K."/>
            <person name="Myers J."/>
            <person name="Bonds A."/>
            <person name="Quandt C.A."/>
            <person name="Barry K."/>
            <person name="Liu P."/>
            <person name="Grigoriev I."/>
            <person name="Longcore J.E."/>
            <person name="James T.Y."/>
        </authorList>
    </citation>
    <scope>NUCLEOTIDE SEQUENCE</scope>
    <source>
        <strain evidence="5">JEL0318</strain>
    </source>
</reference>
<dbReference type="InterPro" id="IPR012340">
    <property type="entry name" value="NA-bd_OB-fold"/>
</dbReference>
<dbReference type="GO" id="GO:0003743">
    <property type="term" value="F:translation initiation factor activity"/>
    <property type="evidence" value="ECO:0007669"/>
    <property type="project" value="InterPro"/>
</dbReference>
<evidence type="ECO:0000313" key="6">
    <source>
        <dbReference type="Proteomes" id="UP001212841"/>
    </source>
</evidence>